<accession>A0A8T3B726</accession>
<organism evidence="1 2">
    <name type="scientific">Dendrobium nobile</name>
    <name type="common">Orchid</name>
    <dbReference type="NCBI Taxonomy" id="94219"/>
    <lineage>
        <taxon>Eukaryota</taxon>
        <taxon>Viridiplantae</taxon>
        <taxon>Streptophyta</taxon>
        <taxon>Embryophyta</taxon>
        <taxon>Tracheophyta</taxon>
        <taxon>Spermatophyta</taxon>
        <taxon>Magnoliopsida</taxon>
        <taxon>Liliopsida</taxon>
        <taxon>Asparagales</taxon>
        <taxon>Orchidaceae</taxon>
        <taxon>Epidendroideae</taxon>
        <taxon>Malaxideae</taxon>
        <taxon>Dendrobiinae</taxon>
        <taxon>Dendrobium</taxon>
    </lineage>
</organism>
<dbReference type="Proteomes" id="UP000829196">
    <property type="component" value="Unassembled WGS sequence"/>
</dbReference>
<comment type="caution">
    <text evidence="1">The sequence shown here is derived from an EMBL/GenBank/DDBJ whole genome shotgun (WGS) entry which is preliminary data.</text>
</comment>
<name>A0A8T3B726_DENNO</name>
<proteinExistence type="predicted"/>
<evidence type="ECO:0000313" key="1">
    <source>
        <dbReference type="EMBL" id="KAI0504868.1"/>
    </source>
</evidence>
<evidence type="ECO:0000313" key="2">
    <source>
        <dbReference type="Proteomes" id="UP000829196"/>
    </source>
</evidence>
<sequence length="64" mass="7143">MQIQISRQTKSSVDGKFRRFALNPGFPKSFGSADLGDLAEEAREREKVTFTASELPLLNPIKMS</sequence>
<dbReference type="SMR" id="A0A8T3B726"/>
<keyword evidence="2" id="KW-1185">Reference proteome</keyword>
<reference evidence="1" key="1">
    <citation type="journal article" date="2022" name="Front. Genet.">
        <title>Chromosome-Scale Assembly of the Dendrobium nobile Genome Provides Insights Into the Molecular Mechanism of the Biosynthesis of the Medicinal Active Ingredient of Dendrobium.</title>
        <authorList>
            <person name="Xu Q."/>
            <person name="Niu S.-C."/>
            <person name="Li K.-L."/>
            <person name="Zheng P.-J."/>
            <person name="Zhang X.-J."/>
            <person name="Jia Y."/>
            <person name="Liu Y."/>
            <person name="Niu Y.-X."/>
            <person name="Yu L.-H."/>
            <person name="Chen D.-F."/>
            <person name="Zhang G.-Q."/>
        </authorList>
    </citation>
    <scope>NUCLEOTIDE SEQUENCE</scope>
    <source>
        <tissue evidence="1">Leaf</tissue>
    </source>
</reference>
<dbReference type="EMBL" id="JAGYWB010000011">
    <property type="protein sequence ID" value="KAI0504868.1"/>
    <property type="molecule type" value="Genomic_DNA"/>
</dbReference>
<dbReference type="AlphaFoldDB" id="A0A8T3B726"/>
<gene>
    <name evidence="1" type="ORF">KFK09_015822</name>
</gene>
<protein>
    <submittedName>
        <fullName evidence="1">Uncharacterized protein</fullName>
    </submittedName>
</protein>